<evidence type="ECO:0000313" key="2">
    <source>
        <dbReference type="EMBL" id="SVC75085.1"/>
    </source>
</evidence>
<dbReference type="GO" id="GO:0006813">
    <property type="term" value="P:potassium ion transport"/>
    <property type="evidence" value="ECO:0007669"/>
    <property type="project" value="InterPro"/>
</dbReference>
<dbReference type="InterPro" id="IPR050721">
    <property type="entry name" value="Trk_Ktr_HKT_K-transport"/>
</dbReference>
<gene>
    <name evidence="2" type="ORF">METZ01_LOCUS327939</name>
</gene>
<protein>
    <recommendedName>
        <fullName evidence="1">RCK N-terminal domain-containing protein</fullName>
    </recommendedName>
</protein>
<evidence type="ECO:0000259" key="1">
    <source>
        <dbReference type="Pfam" id="PF02254"/>
    </source>
</evidence>
<dbReference type="Pfam" id="PF02254">
    <property type="entry name" value="TrkA_N"/>
    <property type="match status" value="1"/>
</dbReference>
<dbReference type="AlphaFoldDB" id="A0A382PQZ1"/>
<accession>A0A382PQZ1</accession>
<feature type="domain" description="RCK N-terminal" evidence="1">
    <location>
        <begin position="35"/>
        <end position="132"/>
    </location>
</feature>
<dbReference type="InterPro" id="IPR003148">
    <property type="entry name" value="RCK_N"/>
</dbReference>
<reference evidence="2" key="1">
    <citation type="submission" date="2018-05" db="EMBL/GenBank/DDBJ databases">
        <authorList>
            <person name="Lanie J.A."/>
            <person name="Ng W.-L."/>
            <person name="Kazmierczak K.M."/>
            <person name="Andrzejewski T.M."/>
            <person name="Davidsen T.M."/>
            <person name="Wayne K.J."/>
            <person name="Tettelin H."/>
            <person name="Glass J.I."/>
            <person name="Rusch D."/>
            <person name="Podicherti R."/>
            <person name="Tsui H.-C.T."/>
            <person name="Winkler M.E."/>
        </authorList>
    </citation>
    <scope>NUCLEOTIDE SEQUENCE</scope>
</reference>
<name>A0A382PQZ1_9ZZZZ</name>
<sequence>MVFLVISVTVILAGLTGGTVAGWLGVKRPSDFGWVIFGINEIGLKLAEIIRASGQDVICIDQNPIACRIAEEKNHRVIYANALEDRTLLRAEIDTRLGGVCLTSNEEVNFLFAQKAKGEGRVSHLNVNLKSGSDGVTLEMLHKLGATLLFGRTRDLEVWSVRLKQEDAKLQILVLIDDSGGEPVLNDNSMDNLVLPFVFHQNEKVIPVNDGIKLKRNDRVTFLINLRREKEADNWFERNGWGIATL</sequence>
<dbReference type="EMBL" id="UINC01108750">
    <property type="protein sequence ID" value="SVC75085.1"/>
    <property type="molecule type" value="Genomic_DNA"/>
</dbReference>
<dbReference type="SUPFAM" id="SSF51735">
    <property type="entry name" value="NAD(P)-binding Rossmann-fold domains"/>
    <property type="match status" value="1"/>
</dbReference>
<organism evidence="2">
    <name type="scientific">marine metagenome</name>
    <dbReference type="NCBI Taxonomy" id="408172"/>
    <lineage>
        <taxon>unclassified sequences</taxon>
        <taxon>metagenomes</taxon>
        <taxon>ecological metagenomes</taxon>
    </lineage>
</organism>
<dbReference type="InterPro" id="IPR036291">
    <property type="entry name" value="NAD(P)-bd_dom_sf"/>
</dbReference>
<proteinExistence type="predicted"/>
<dbReference type="Gene3D" id="3.40.50.720">
    <property type="entry name" value="NAD(P)-binding Rossmann-like Domain"/>
    <property type="match status" value="1"/>
</dbReference>
<dbReference type="PANTHER" id="PTHR43833">
    <property type="entry name" value="POTASSIUM CHANNEL PROTEIN 2-RELATED-RELATED"/>
    <property type="match status" value="1"/>
</dbReference>